<evidence type="ECO:0000313" key="13">
    <source>
        <dbReference type="EMBL" id="KAK5171480.1"/>
    </source>
</evidence>
<comment type="pathway">
    <text evidence="2">Protein modification; protein glycosylation.</text>
</comment>
<keyword evidence="9" id="KW-0735">Signal-anchor</keyword>
<proteinExistence type="inferred from homology"/>
<dbReference type="EC" id="2.4.1.122" evidence="4"/>
<evidence type="ECO:0000256" key="2">
    <source>
        <dbReference type="ARBA" id="ARBA00004922"/>
    </source>
</evidence>
<evidence type="ECO:0000256" key="1">
    <source>
        <dbReference type="ARBA" id="ARBA00004606"/>
    </source>
</evidence>
<keyword evidence="14" id="KW-1185">Reference proteome</keyword>
<accession>A0AAV9PDZ8</accession>
<keyword evidence="8" id="KW-0547">Nucleotide-binding</keyword>
<dbReference type="PANTHER" id="PTHR23033:SF40">
    <property type="entry name" value="APPLE DOMAIN-CONTAINING PROTEIN"/>
    <property type="match status" value="1"/>
</dbReference>
<evidence type="ECO:0000256" key="3">
    <source>
        <dbReference type="ARBA" id="ARBA00006462"/>
    </source>
</evidence>
<name>A0AAV9PDZ8_9PEZI</name>
<evidence type="ECO:0000259" key="12">
    <source>
        <dbReference type="Pfam" id="PF02434"/>
    </source>
</evidence>
<evidence type="ECO:0000256" key="10">
    <source>
        <dbReference type="ARBA" id="ARBA00022989"/>
    </source>
</evidence>
<dbReference type="GeneID" id="89925970"/>
<evidence type="ECO:0000256" key="4">
    <source>
        <dbReference type="ARBA" id="ARBA00012557"/>
    </source>
</evidence>
<evidence type="ECO:0000256" key="6">
    <source>
        <dbReference type="ARBA" id="ARBA00022679"/>
    </source>
</evidence>
<dbReference type="Gene3D" id="3.90.550.50">
    <property type="match status" value="1"/>
</dbReference>
<dbReference type="GO" id="GO:0016020">
    <property type="term" value="C:membrane"/>
    <property type="evidence" value="ECO:0007669"/>
    <property type="project" value="UniProtKB-SubCell"/>
</dbReference>
<dbReference type="RefSeq" id="XP_064660508.1">
    <property type="nucleotide sequence ID" value="XM_064801878.1"/>
</dbReference>
<gene>
    <name evidence="13" type="ORF">LTR77_004625</name>
</gene>
<keyword evidence="10" id="KW-1133">Transmembrane helix</keyword>
<dbReference type="EMBL" id="JAVRRT010000006">
    <property type="protein sequence ID" value="KAK5171480.1"/>
    <property type="molecule type" value="Genomic_DNA"/>
</dbReference>
<dbReference type="InterPro" id="IPR026050">
    <property type="entry name" value="C1GALT1/C1GALT1_chp1"/>
</dbReference>
<evidence type="ECO:0000256" key="9">
    <source>
        <dbReference type="ARBA" id="ARBA00022968"/>
    </source>
</evidence>
<dbReference type="Pfam" id="PF02434">
    <property type="entry name" value="Fringe"/>
    <property type="match status" value="1"/>
</dbReference>
<keyword evidence="6" id="KW-0808">Transferase</keyword>
<evidence type="ECO:0000313" key="14">
    <source>
        <dbReference type="Proteomes" id="UP001337655"/>
    </source>
</evidence>
<dbReference type="InterPro" id="IPR003378">
    <property type="entry name" value="Fringe-like_glycosylTrfase"/>
</dbReference>
<evidence type="ECO:0000256" key="7">
    <source>
        <dbReference type="ARBA" id="ARBA00022692"/>
    </source>
</evidence>
<comment type="similarity">
    <text evidence="3">Belongs to the glycosyltransferase 31 family. Beta3-Gal-T subfamily.</text>
</comment>
<dbReference type="PANTHER" id="PTHR23033">
    <property type="entry name" value="BETA1,3-GALACTOSYLTRANSFERASE"/>
    <property type="match status" value="1"/>
</dbReference>
<evidence type="ECO:0000256" key="5">
    <source>
        <dbReference type="ARBA" id="ARBA00022676"/>
    </source>
</evidence>
<feature type="domain" description="Fringe-like glycosyltransferase" evidence="12">
    <location>
        <begin position="183"/>
        <end position="301"/>
    </location>
</feature>
<sequence length="487" mass="56240">MPPSLFTGSGLNKLQRVCILLLLGGTILYFSGTWRRGYEQTPSRDAMSEASRSMCELYPDTGDIAVIIKTGAQEGLQNLPTTLRTSLSCVQNFSVLSDLNQTLGDIQIHDVLSRFSRPAMKGNKEFDIYWKQQRLQADGKESEIPSLSSIPAIERDWRTKGRTAGWALDKYKWLHMLDMAWDLQPDRDWYLFVETDTYVSWPNLKRWLQTLESKQKYYLGLAVKKSDDREPLYFAQGGSGIVLSGALLREFAVERRGIASKYERRMREWWAGDFTLADVLYDELGIHVTQILPMVNQHPPRSIPLSPIAWCQAALAMHHMKADDFDEMFKREHELGFSRLLLRDVYDKIYPDGLPSESVDWNNIADAHEWAVPIDRNKLPLSVDPNSDFNSCRIACEAHEDCFSFTWRNTTINLDGPDYNYLHSCVLSGAFRLGAPKPEQAFWSNTDERDTYRRWHSGWMRYRISEWAKAHWECDPSQEWATHAIES</sequence>
<dbReference type="GO" id="GO:0000166">
    <property type="term" value="F:nucleotide binding"/>
    <property type="evidence" value="ECO:0007669"/>
    <property type="project" value="UniProtKB-KW"/>
</dbReference>
<keyword evidence="7" id="KW-0812">Transmembrane</keyword>
<dbReference type="AlphaFoldDB" id="A0AAV9PDZ8"/>
<dbReference type="GO" id="GO:0016263">
    <property type="term" value="F:glycoprotein-N-acetylgalactosamine 3-beta-galactosyltransferase activity"/>
    <property type="evidence" value="ECO:0007669"/>
    <property type="project" value="UniProtKB-EC"/>
</dbReference>
<evidence type="ECO:0000256" key="8">
    <source>
        <dbReference type="ARBA" id="ARBA00022741"/>
    </source>
</evidence>
<reference evidence="13 14" key="1">
    <citation type="submission" date="2023-08" db="EMBL/GenBank/DDBJ databases">
        <title>Black Yeasts Isolated from many extreme environments.</title>
        <authorList>
            <person name="Coleine C."/>
            <person name="Stajich J.E."/>
            <person name="Selbmann L."/>
        </authorList>
    </citation>
    <scope>NUCLEOTIDE SEQUENCE [LARGE SCALE GENOMIC DNA]</scope>
    <source>
        <strain evidence="13 14">CCFEE 5935</strain>
    </source>
</reference>
<comment type="subcellular location">
    <subcellularLocation>
        <location evidence="1">Membrane</location>
        <topology evidence="1">Single-pass type II membrane protein</topology>
    </subcellularLocation>
</comment>
<evidence type="ECO:0000256" key="11">
    <source>
        <dbReference type="ARBA" id="ARBA00023136"/>
    </source>
</evidence>
<comment type="caution">
    <text evidence="13">The sequence shown here is derived from an EMBL/GenBank/DDBJ whole genome shotgun (WGS) entry which is preliminary data.</text>
</comment>
<keyword evidence="11" id="KW-0472">Membrane</keyword>
<protein>
    <recommendedName>
        <fullName evidence="4">N-acetylgalactosaminide beta-1,3-galactosyltransferase</fullName>
        <ecNumber evidence="4">2.4.1.122</ecNumber>
    </recommendedName>
</protein>
<organism evidence="13 14">
    <name type="scientific">Saxophila tyrrhenica</name>
    <dbReference type="NCBI Taxonomy" id="1690608"/>
    <lineage>
        <taxon>Eukaryota</taxon>
        <taxon>Fungi</taxon>
        <taxon>Dikarya</taxon>
        <taxon>Ascomycota</taxon>
        <taxon>Pezizomycotina</taxon>
        <taxon>Dothideomycetes</taxon>
        <taxon>Dothideomycetidae</taxon>
        <taxon>Mycosphaerellales</taxon>
        <taxon>Extremaceae</taxon>
        <taxon>Saxophila</taxon>
    </lineage>
</organism>
<keyword evidence="5" id="KW-0328">Glycosyltransferase</keyword>
<dbReference type="Proteomes" id="UP001337655">
    <property type="component" value="Unassembled WGS sequence"/>
</dbReference>